<protein>
    <submittedName>
        <fullName evidence="13">Uncharacterized protein</fullName>
    </submittedName>
</protein>
<dbReference type="Gene3D" id="1.10.565.10">
    <property type="entry name" value="Retinoid X Receptor"/>
    <property type="match status" value="1"/>
</dbReference>
<sequence length="330" mass="37924">MMFSTELALQECVICKKTENLGFNYGVLTCGACKMFFHRVIFTKKVESYCKYNQNCTSKCRHCRFQRCIQNGMLYTPIENLLNANNQDMLSALIFNLSCLDSNRRDKLFSYHLIGDPTIYELAKAGSLKLEERPADYRMDVMEWGYISGIISVDYMYKLPFIKSLEVDDRAVIFRYCYFYLSLLSDSLRAFNSKKAFICFPDGTEVVKLNSPGVTKYFENKIRCRLAGRVNELNITNEEISLLSVILICNPALPNLSSSAKILLASYQKIYTTALLQYCLLTYQKTGPSRFADLLSLFQVVIKTRQDISHHFVICQLNGPPACLKKLFWS</sequence>
<dbReference type="GeneID" id="9820175"/>
<dbReference type="AlphaFoldDB" id="E3LJB6"/>
<gene>
    <name evidence="13" type="ORF">CRE_09111</name>
</gene>
<organism evidence="14">
    <name type="scientific">Caenorhabditis remanei</name>
    <name type="common">Caenorhabditis vulgaris</name>
    <dbReference type="NCBI Taxonomy" id="31234"/>
    <lineage>
        <taxon>Eukaryota</taxon>
        <taxon>Metazoa</taxon>
        <taxon>Ecdysozoa</taxon>
        <taxon>Nematoda</taxon>
        <taxon>Chromadorea</taxon>
        <taxon>Rhabditida</taxon>
        <taxon>Rhabditina</taxon>
        <taxon>Rhabditomorpha</taxon>
        <taxon>Rhabditoidea</taxon>
        <taxon>Rhabditidae</taxon>
        <taxon>Peloderinae</taxon>
        <taxon>Caenorhabditis</taxon>
    </lineage>
</organism>
<feature type="domain" description="NR LBD" evidence="12">
    <location>
        <begin position="114"/>
        <end position="330"/>
    </location>
</feature>
<evidence type="ECO:0000256" key="6">
    <source>
        <dbReference type="ARBA" id="ARBA00023125"/>
    </source>
</evidence>
<dbReference type="PANTHER" id="PTHR45886">
    <property type="entry name" value="NUCLEAR HORMONE RECEPTOR FAMILY-RELATED-RELATED"/>
    <property type="match status" value="1"/>
</dbReference>
<dbReference type="RefSeq" id="XP_003116475.2">
    <property type="nucleotide sequence ID" value="XM_003116427.2"/>
</dbReference>
<dbReference type="GO" id="GO:0008270">
    <property type="term" value="F:zinc ion binding"/>
    <property type="evidence" value="ECO:0007669"/>
    <property type="project" value="UniProtKB-KW"/>
</dbReference>
<dbReference type="EMBL" id="DS268409">
    <property type="protein sequence ID" value="EFO95371.1"/>
    <property type="molecule type" value="Genomic_DNA"/>
</dbReference>
<comment type="subcellular location">
    <subcellularLocation>
        <location evidence="10">Nucleus</location>
    </subcellularLocation>
</comment>
<dbReference type="SUPFAM" id="SSF48508">
    <property type="entry name" value="Nuclear receptor ligand-binding domain"/>
    <property type="match status" value="1"/>
</dbReference>
<dbReference type="GO" id="GO:0043565">
    <property type="term" value="F:sequence-specific DNA binding"/>
    <property type="evidence" value="ECO:0007669"/>
    <property type="project" value="InterPro"/>
</dbReference>
<evidence type="ECO:0000256" key="8">
    <source>
        <dbReference type="ARBA" id="ARBA00023170"/>
    </source>
</evidence>
<evidence type="ECO:0000259" key="12">
    <source>
        <dbReference type="PROSITE" id="PS51843"/>
    </source>
</evidence>
<dbReference type="InterPro" id="IPR000536">
    <property type="entry name" value="Nucl_hrmn_rcpt_lig-bd"/>
</dbReference>
<keyword evidence="7 10" id="KW-0804">Transcription</keyword>
<dbReference type="HOGENOM" id="CLU_007368_3_0_1"/>
<dbReference type="SMART" id="SM00430">
    <property type="entry name" value="HOLI"/>
    <property type="match status" value="1"/>
</dbReference>
<dbReference type="PROSITE" id="PS00031">
    <property type="entry name" value="NUCLEAR_REC_DBD_1"/>
    <property type="match status" value="1"/>
</dbReference>
<dbReference type="GO" id="GO:0003700">
    <property type="term" value="F:DNA-binding transcription factor activity"/>
    <property type="evidence" value="ECO:0007669"/>
    <property type="project" value="InterPro"/>
</dbReference>
<dbReference type="InParanoid" id="E3LJB6"/>
<dbReference type="InterPro" id="IPR001628">
    <property type="entry name" value="Znf_hrmn_rcpt"/>
</dbReference>
<dbReference type="PROSITE" id="PS51843">
    <property type="entry name" value="NR_LBD"/>
    <property type="match status" value="1"/>
</dbReference>
<evidence type="ECO:0000256" key="7">
    <source>
        <dbReference type="ARBA" id="ARBA00023163"/>
    </source>
</evidence>
<evidence type="ECO:0000256" key="5">
    <source>
        <dbReference type="ARBA" id="ARBA00023015"/>
    </source>
</evidence>
<evidence type="ECO:0000259" key="11">
    <source>
        <dbReference type="PROSITE" id="PS51030"/>
    </source>
</evidence>
<keyword evidence="4 10" id="KW-0862">Zinc</keyword>
<dbReference type="Pfam" id="PF00104">
    <property type="entry name" value="Hormone_recep"/>
    <property type="match status" value="1"/>
</dbReference>
<evidence type="ECO:0000256" key="1">
    <source>
        <dbReference type="ARBA" id="ARBA00005993"/>
    </source>
</evidence>
<dbReference type="PROSITE" id="PS51030">
    <property type="entry name" value="NUCLEAR_REC_DBD_2"/>
    <property type="match status" value="1"/>
</dbReference>
<dbReference type="eggNOG" id="ENOG502TGEB">
    <property type="taxonomic scope" value="Eukaryota"/>
</dbReference>
<evidence type="ECO:0000256" key="2">
    <source>
        <dbReference type="ARBA" id="ARBA00022723"/>
    </source>
</evidence>
<evidence type="ECO:0000256" key="4">
    <source>
        <dbReference type="ARBA" id="ARBA00022833"/>
    </source>
</evidence>
<evidence type="ECO:0000256" key="10">
    <source>
        <dbReference type="RuleBase" id="RU004334"/>
    </source>
</evidence>
<keyword evidence="9 10" id="KW-0539">Nucleus</keyword>
<dbReference type="Proteomes" id="UP000008281">
    <property type="component" value="Unassembled WGS sequence"/>
</dbReference>
<dbReference type="GO" id="GO:0005634">
    <property type="term" value="C:nucleus"/>
    <property type="evidence" value="ECO:0007669"/>
    <property type="project" value="UniProtKB-SubCell"/>
</dbReference>
<dbReference type="InterPro" id="IPR035500">
    <property type="entry name" value="NHR-like_dom_sf"/>
</dbReference>
<dbReference type="Gene3D" id="3.30.50.10">
    <property type="entry name" value="Erythroid Transcription Factor GATA-1, subunit A"/>
    <property type="match status" value="1"/>
</dbReference>
<keyword evidence="6 10" id="KW-0238">DNA-binding</keyword>
<evidence type="ECO:0000313" key="14">
    <source>
        <dbReference type="Proteomes" id="UP000008281"/>
    </source>
</evidence>
<feature type="domain" description="Nuclear receptor" evidence="11">
    <location>
        <begin position="9"/>
        <end position="80"/>
    </location>
</feature>
<comment type="similarity">
    <text evidence="1 10">Belongs to the nuclear hormone receptor family.</text>
</comment>
<evidence type="ECO:0000313" key="13">
    <source>
        <dbReference type="EMBL" id="EFO95371.1"/>
    </source>
</evidence>
<dbReference type="InterPro" id="IPR013088">
    <property type="entry name" value="Znf_NHR/GATA"/>
</dbReference>
<reference evidence="13" key="1">
    <citation type="submission" date="2007-07" db="EMBL/GenBank/DDBJ databases">
        <title>PCAP assembly of the Caenorhabditis remanei genome.</title>
        <authorList>
            <consortium name="The Caenorhabditis remanei Sequencing Consortium"/>
            <person name="Wilson R.K."/>
        </authorList>
    </citation>
    <scope>NUCLEOTIDE SEQUENCE [LARGE SCALE GENOMIC DNA]</scope>
    <source>
        <strain evidence="13">PB4641</strain>
    </source>
</reference>
<keyword evidence="14" id="KW-1185">Reference proteome</keyword>
<dbReference type="OrthoDB" id="5810687at2759"/>
<proteinExistence type="inferred from homology"/>
<dbReference type="STRING" id="31234.E3LJB6"/>
<name>E3LJB6_CAERE</name>
<keyword evidence="5 10" id="KW-0805">Transcription regulation</keyword>
<dbReference type="CTD" id="9820175"/>
<dbReference type="PANTHER" id="PTHR45886:SF8">
    <property type="entry name" value="NUCLEAR HORMONE RECEPTOR FAMILY-RELATED"/>
    <property type="match status" value="1"/>
</dbReference>
<dbReference type="SMART" id="SM00399">
    <property type="entry name" value="ZnF_C4"/>
    <property type="match status" value="1"/>
</dbReference>
<evidence type="ECO:0000256" key="9">
    <source>
        <dbReference type="ARBA" id="ARBA00023242"/>
    </source>
</evidence>
<evidence type="ECO:0000256" key="3">
    <source>
        <dbReference type="ARBA" id="ARBA00022771"/>
    </source>
</evidence>
<dbReference type="KEGG" id="crq:GCK72_019856"/>
<keyword evidence="3 10" id="KW-0863">Zinc-finger</keyword>
<dbReference type="SUPFAM" id="SSF57716">
    <property type="entry name" value="Glucocorticoid receptor-like (DNA-binding domain)"/>
    <property type="match status" value="1"/>
</dbReference>
<dbReference type="Pfam" id="PF00105">
    <property type="entry name" value="zf-C4"/>
    <property type="match status" value="1"/>
</dbReference>
<keyword evidence="8 10" id="KW-0675">Receptor</keyword>
<accession>E3LJB6</accession>
<keyword evidence="2 10" id="KW-0479">Metal-binding</keyword>